<dbReference type="GO" id="GO:0046872">
    <property type="term" value="F:metal ion binding"/>
    <property type="evidence" value="ECO:0007669"/>
    <property type="project" value="UniProtKB-KW"/>
</dbReference>
<reference evidence="23 24" key="1">
    <citation type="submission" date="2019-10" db="EMBL/GenBank/DDBJ databases">
        <authorList>
            <person name="Palmer J.M."/>
        </authorList>
    </citation>
    <scope>NUCLEOTIDE SEQUENCE [LARGE SCALE GENOMIC DNA]</scope>
    <source>
        <strain evidence="23 24">TWF694</strain>
    </source>
</reference>
<feature type="transmembrane region" description="Helical" evidence="18">
    <location>
        <begin position="915"/>
        <end position="936"/>
    </location>
</feature>
<keyword evidence="10" id="KW-0460">Magnesium</keyword>
<feature type="transmembrane region" description="Helical" evidence="18">
    <location>
        <begin position="1121"/>
        <end position="1145"/>
    </location>
</feature>
<feature type="region of interest" description="Disordered" evidence="19">
    <location>
        <begin position="159"/>
        <end position="178"/>
    </location>
</feature>
<dbReference type="InterPro" id="IPR023299">
    <property type="entry name" value="ATPase_P-typ_cyto_dom_N"/>
</dbReference>
<organism evidence="23 24">
    <name type="scientific">Orbilia ellipsospora</name>
    <dbReference type="NCBI Taxonomy" id="2528407"/>
    <lineage>
        <taxon>Eukaryota</taxon>
        <taxon>Fungi</taxon>
        <taxon>Dikarya</taxon>
        <taxon>Ascomycota</taxon>
        <taxon>Pezizomycotina</taxon>
        <taxon>Orbiliomycetes</taxon>
        <taxon>Orbiliales</taxon>
        <taxon>Orbiliaceae</taxon>
        <taxon>Orbilia</taxon>
    </lineage>
</organism>
<dbReference type="InterPro" id="IPR018303">
    <property type="entry name" value="ATPase_P-typ_P_site"/>
</dbReference>
<dbReference type="PROSITE" id="PS00154">
    <property type="entry name" value="ATPASE_E1_E2"/>
    <property type="match status" value="1"/>
</dbReference>
<dbReference type="Gene3D" id="1.20.1110.10">
    <property type="entry name" value="Calcium-transporting ATPase, transmembrane domain"/>
    <property type="match status" value="1"/>
</dbReference>
<feature type="transmembrane region" description="Helical" evidence="18">
    <location>
        <begin position="261"/>
        <end position="281"/>
    </location>
</feature>
<keyword evidence="3" id="KW-0926">Vacuole</keyword>
<feature type="transmembrane region" description="Helical" evidence="18">
    <location>
        <begin position="1096"/>
        <end position="1115"/>
    </location>
</feature>
<feature type="region of interest" description="Disordered" evidence="19">
    <location>
        <begin position="1163"/>
        <end position="1200"/>
    </location>
</feature>
<dbReference type="Pfam" id="PF00122">
    <property type="entry name" value="E1-E2_ATPase"/>
    <property type="match status" value="1"/>
</dbReference>
<evidence type="ECO:0000256" key="8">
    <source>
        <dbReference type="ARBA" id="ARBA00022837"/>
    </source>
</evidence>
<dbReference type="Pfam" id="PF00689">
    <property type="entry name" value="Cation_ATPase_C"/>
    <property type="match status" value="1"/>
</dbReference>
<evidence type="ECO:0000256" key="2">
    <source>
        <dbReference type="ARBA" id="ARBA00022448"/>
    </source>
</evidence>
<dbReference type="InterPro" id="IPR023298">
    <property type="entry name" value="ATPase_P-typ_TM_dom_sf"/>
</dbReference>
<feature type="transmembrane region" description="Helical" evidence="18">
    <location>
        <begin position="1060"/>
        <end position="1084"/>
    </location>
</feature>
<dbReference type="Proteomes" id="UP001365542">
    <property type="component" value="Unassembled WGS sequence"/>
</dbReference>
<feature type="transmembrane region" description="Helical" evidence="18">
    <location>
        <begin position="221"/>
        <end position="241"/>
    </location>
</feature>
<keyword evidence="12 18" id="KW-1133">Transmembrane helix</keyword>
<keyword evidence="11" id="KW-1278">Translocase</keyword>
<keyword evidence="9 18" id="KW-0067">ATP-binding</keyword>
<dbReference type="EC" id="7.2.2.10" evidence="18"/>
<dbReference type="GO" id="GO:0005886">
    <property type="term" value="C:plasma membrane"/>
    <property type="evidence" value="ECO:0007669"/>
    <property type="project" value="TreeGrafter"/>
</dbReference>
<evidence type="ECO:0000256" key="11">
    <source>
        <dbReference type="ARBA" id="ARBA00022967"/>
    </source>
</evidence>
<comment type="catalytic activity">
    <reaction evidence="16 18">
        <text>Ca(2+)(in) + ATP + H2O = Ca(2+)(out) + ADP + phosphate + H(+)</text>
        <dbReference type="Rhea" id="RHEA:18105"/>
        <dbReference type="ChEBI" id="CHEBI:15377"/>
        <dbReference type="ChEBI" id="CHEBI:15378"/>
        <dbReference type="ChEBI" id="CHEBI:29108"/>
        <dbReference type="ChEBI" id="CHEBI:30616"/>
        <dbReference type="ChEBI" id="CHEBI:43474"/>
        <dbReference type="ChEBI" id="CHEBI:456216"/>
        <dbReference type="EC" id="7.2.2.10"/>
    </reaction>
</comment>
<evidence type="ECO:0000259" key="21">
    <source>
        <dbReference type="Pfam" id="PF00689"/>
    </source>
</evidence>
<protein>
    <recommendedName>
        <fullName evidence="18">Calcium-transporting ATPase</fullName>
        <ecNumber evidence="18">7.2.2.10</ecNumber>
    </recommendedName>
</protein>
<dbReference type="FunFam" id="2.70.150.10:FF:000028">
    <property type="entry name" value="Calcium-transporting ATPase"/>
    <property type="match status" value="1"/>
</dbReference>
<comment type="subcellular location">
    <subcellularLocation>
        <location evidence="18">Membrane</location>
        <topology evidence="18">Multi-pass membrane protein</topology>
    </subcellularLocation>
    <subcellularLocation>
        <location evidence="1">Vacuole membrane</location>
        <topology evidence="1">Multi-pass membrane protein</topology>
    </subcellularLocation>
</comment>
<dbReference type="PRINTS" id="PR00119">
    <property type="entry name" value="CATATPASE"/>
</dbReference>
<evidence type="ECO:0000256" key="18">
    <source>
        <dbReference type="RuleBase" id="RU361146"/>
    </source>
</evidence>
<evidence type="ECO:0000259" key="20">
    <source>
        <dbReference type="Pfam" id="PF00122"/>
    </source>
</evidence>
<dbReference type="Gene3D" id="3.40.1110.10">
    <property type="entry name" value="Calcium-transporting ATPase, cytoplasmic domain N"/>
    <property type="match status" value="1"/>
</dbReference>
<dbReference type="InterPro" id="IPR036412">
    <property type="entry name" value="HAD-like_sf"/>
</dbReference>
<dbReference type="InterPro" id="IPR001757">
    <property type="entry name" value="P_typ_ATPase"/>
</dbReference>
<comment type="caution">
    <text evidence="23">The sequence shown here is derived from an EMBL/GenBank/DDBJ whole genome shotgun (WGS) entry which is preliminary data.</text>
</comment>
<evidence type="ECO:0000256" key="15">
    <source>
        <dbReference type="ARBA" id="ARBA00038148"/>
    </source>
</evidence>
<dbReference type="FunFam" id="3.40.50.1000:FF:000018">
    <property type="entry name" value="Calcium-transporting ATPase"/>
    <property type="match status" value="1"/>
</dbReference>
<dbReference type="FunFam" id="1.20.1110.10:FF:000039">
    <property type="entry name" value="Calcium-transporting ATPase"/>
    <property type="match status" value="1"/>
</dbReference>
<dbReference type="GO" id="GO:0005388">
    <property type="term" value="F:P-type calcium transporter activity"/>
    <property type="evidence" value="ECO:0007669"/>
    <property type="project" value="UniProtKB-EC"/>
</dbReference>
<evidence type="ECO:0000256" key="9">
    <source>
        <dbReference type="ARBA" id="ARBA00022840"/>
    </source>
</evidence>
<feature type="transmembrane region" description="Helical" evidence="18">
    <location>
        <begin position="433"/>
        <end position="454"/>
    </location>
</feature>
<dbReference type="NCBIfam" id="TIGR01494">
    <property type="entry name" value="ATPase_P-type"/>
    <property type="match status" value="1"/>
</dbReference>
<evidence type="ECO:0000256" key="7">
    <source>
        <dbReference type="ARBA" id="ARBA00022741"/>
    </source>
</evidence>
<feature type="compositionally biased region" description="Basic and acidic residues" evidence="19">
    <location>
        <begin position="165"/>
        <end position="174"/>
    </location>
</feature>
<dbReference type="EMBL" id="JAVHJO010000001">
    <property type="protein sequence ID" value="KAK6544497.1"/>
    <property type="molecule type" value="Genomic_DNA"/>
</dbReference>
<keyword evidence="24" id="KW-1185">Reference proteome</keyword>
<keyword evidence="13 18" id="KW-0406">Ion transport</keyword>
<dbReference type="InterPro" id="IPR006068">
    <property type="entry name" value="ATPase_P-typ_cation-transptr_C"/>
</dbReference>
<evidence type="ECO:0000256" key="12">
    <source>
        <dbReference type="ARBA" id="ARBA00022989"/>
    </source>
</evidence>
<keyword evidence="4 18" id="KW-0109">Calcium transport</keyword>
<evidence type="ECO:0000256" key="1">
    <source>
        <dbReference type="ARBA" id="ARBA00004128"/>
    </source>
</evidence>
<evidence type="ECO:0000256" key="6">
    <source>
        <dbReference type="ARBA" id="ARBA00022723"/>
    </source>
</evidence>
<dbReference type="AlphaFoldDB" id="A0AAV9XSI1"/>
<evidence type="ECO:0000256" key="14">
    <source>
        <dbReference type="ARBA" id="ARBA00023136"/>
    </source>
</evidence>
<dbReference type="CDD" id="cd02081">
    <property type="entry name" value="P-type_ATPase_Ca_PMCA-like"/>
    <property type="match status" value="1"/>
</dbReference>
<dbReference type="FunFam" id="3.40.1110.10:FF:000031">
    <property type="entry name" value="Calcium-transporting ATPase"/>
    <property type="match status" value="1"/>
</dbReference>
<dbReference type="Pfam" id="PF13246">
    <property type="entry name" value="Cation_ATPase"/>
    <property type="match status" value="1"/>
</dbReference>
<feature type="transmembrane region" description="Helical" evidence="18">
    <location>
        <begin position="474"/>
        <end position="502"/>
    </location>
</feature>
<feature type="transmembrane region" description="Helical" evidence="18">
    <location>
        <begin position="985"/>
        <end position="1010"/>
    </location>
</feature>
<dbReference type="InterPro" id="IPR044492">
    <property type="entry name" value="P_typ_ATPase_HD_dom"/>
</dbReference>
<dbReference type="GO" id="GO:0005774">
    <property type="term" value="C:vacuolar membrane"/>
    <property type="evidence" value="ECO:0007669"/>
    <property type="project" value="UniProtKB-SubCell"/>
</dbReference>
<evidence type="ECO:0000256" key="16">
    <source>
        <dbReference type="ARBA" id="ARBA00048694"/>
    </source>
</evidence>
<evidence type="ECO:0000256" key="3">
    <source>
        <dbReference type="ARBA" id="ARBA00022554"/>
    </source>
</evidence>
<evidence type="ECO:0000256" key="10">
    <source>
        <dbReference type="ARBA" id="ARBA00022842"/>
    </source>
</evidence>
<evidence type="ECO:0000256" key="5">
    <source>
        <dbReference type="ARBA" id="ARBA00022692"/>
    </source>
</evidence>
<dbReference type="InterPro" id="IPR008250">
    <property type="entry name" value="ATPase_P-typ_transduc_dom_A_sf"/>
</dbReference>
<evidence type="ECO:0000256" key="13">
    <source>
        <dbReference type="ARBA" id="ARBA00023065"/>
    </source>
</evidence>
<dbReference type="SUPFAM" id="SSF81660">
    <property type="entry name" value="Metal cation-transporting ATPase, ATP-binding domain N"/>
    <property type="match status" value="1"/>
</dbReference>
<evidence type="ECO:0000256" key="17">
    <source>
        <dbReference type="ARBA" id="ARBA00059328"/>
    </source>
</evidence>
<comment type="function">
    <text evidence="17">This magnesium-dependent enzyme catalyzes the hydrolysis of ATP coupled with the transport of calcium. Transports the calcium to the vacuole and participates in the control of the cytosolic free calcium.</text>
</comment>
<dbReference type="InterPro" id="IPR059000">
    <property type="entry name" value="ATPase_P-type_domA"/>
</dbReference>
<comment type="similarity">
    <text evidence="15 18">Belongs to the cation transport ATPase (P-type) (TC 3.A.3) family.</text>
</comment>
<dbReference type="GO" id="GO:0006874">
    <property type="term" value="P:intracellular calcium ion homeostasis"/>
    <property type="evidence" value="ECO:0007669"/>
    <property type="project" value="UniProtKB-ARBA"/>
</dbReference>
<dbReference type="SUPFAM" id="SSF81653">
    <property type="entry name" value="Calcium ATPase, transduction domain A"/>
    <property type="match status" value="1"/>
</dbReference>
<comment type="function">
    <text evidence="18">Catalyzes the hydrolysis of ATP coupled with the transport of calcium.</text>
</comment>
<dbReference type="SFLD" id="SFLDS00003">
    <property type="entry name" value="Haloacid_Dehalogenase"/>
    <property type="match status" value="1"/>
</dbReference>
<keyword evidence="2 18" id="KW-0813">Transport</keyword>
<dbReference type="SFLD" id="SFLDG00002">
    <property type="entry name" value="C1.7:_P-type_atpase_like"/>
    <property type="match status" value="1"/>
</dbReference>
<feature type="domain" description="Cation-transporting P-type ATPase N-terminal" evidence="22">
    <location>
        <begin position="191"/>
        <end position="232"/>
    </location>
</feature>
<keyword evidence="6" id="KW-0479">Metal-binding</keyword>
<dbReference type="SUPFAM" id="SSF81665">
    <property type="entry name" value="Calcium ATPase, transmembrane domain M"/>
    <property type="match status" value="1"/>
</dbReference>
<feature type="domain" description="P-type ATPase A" evidence="20">
    <location>
        <begin position="298"/>
        <end position="412"/>
    </location>
</feature>
<dbReference type="GO" id="GO:0005524">
    <property type="term" value="F:ATP binding"/>
    <property type="evidence" value="ECO:0007669"/>
    <property type="project" value="UniProtKB-KW"/>
</dbReference>
<evidence type="ECO:0000259" key="22">
    <source>
        <dbReference type="Pfam" id="PF00690"/>
    </source>
</evidence>
<keyword evidence="14 18" id="KW-0472">Membrane</keyword>
<dbReference type="Gene3D" id="2.70.150.10">
    <property type="entry name" value="Calcium-transporting ATPase, cytoplasmic transduction domain A"/>
    <property type="match status" value="1"/>
</dbReference>
<gene>
    <name evidence="23" type="primary">PMC1</name>
    <name evidence="23" type="ORF">TWF694_001191</name>
</gene>
<dbReference type="SFLD" id="SFLDF00027">
    <property type="entry name" value="p-type_atpase"/>
    <property type="match status" value="1"/>
</dbReference>
<evidence type="ECO:0000256" key="4">
    <source>
        <dbReference type="ARBA" id="ARBA00022568"/>
    </source>
</evidence>
<dbReference type="InterPro" id="IPR023214">
    <property type="entry name" value="HAD_sf"/>
</dbReference>
<feature type="transmembrane region" description="Helical" evidence="18">
    <location>
        <begin position="942"/>
        <end position="964"/>
    </location>
</feature>
<sequence length="1231" mass="132997">MAQQPVPSLTVSTDQHLTITPVSNSPTGRSRSESFGSPTTPTNSFLTAGVHHVRHGSISSSIGGSTLRPRSSSMGVFGNVSSEEALKPDLGTETDFKVDNNPFAFTPGQLNKMLNPKSLAAYQALGGVFGIAKGLKTDLHGGLSVDETAIDSPISFNDAVTSSEEEPKKDKSEHSQAVYVSQSGTRVAFGDRLRVFKDNRLPEKKATSLWMLMWNAYKDEILLLLTGAAVISLALGLYETFRSHPAPNPGEPVESVKGADWIEGVAIIAAIVIVVLVGAINDYQKEKQFVKLNKKKDSREVKVIRSGKSVLISVYDLMVGDIVHIEPGDLIPTDGIFVEGHNVKCDESSATGESDMMKKTPGDEVWRSLHNGTATAKMDPFILSGAKVLEGVGTYMTTSVGVNSSFGKIMMALRTETEATPLQEKLNRLAGMIAKLGGSAAGLLFFVLLIKFLAELSGHLQPLSPANKASVFTDILIVAVTIVVVAIPEGLPLAVTLALAFATTRMLKDNNLVRLLKSCEIMGNATAICSDKTGTLTTNQMTVVAGTISLNKGFASTANLQEKLAHRPIPDVVSSLSPAIKELLVKSIAINSTAFEGEENGLKTFIGSKTETALLTFARDFLGMSPVAEERSNVNIVQIFPFDSGRKCMGVAIKTASGYRLFVKGASEIMLRSASHYLAEVSSSNGLSTIALSKNDVTKVEDTINSYAEGSLRTIGMLYKDFPQWPPADSKFQEDSTSAVEFGSILNNCVFIGLVGIQDPLRPGVERAVAQCQKAGITVRMVTGDNVVTAKAIASECGIYSEGGIVMEGPDFRQLSQERMDEILPRLQVLARSSPEDKRILVRRLRDLGEIVACTGDGTNDAPALHAADVGFAMGIAGTETAKEAAAIILMDDNFASIVKATMWGRAVNDAVQKFLQFQLTVNITAVILAFVSAVSNPDMKSVLTAVQLLWVNLIMDTFAALALATDAPTEEILDRKPAGKKAPLVTLVMWKMIIGQAILQLAVTFTLYFGGSKLLPDATTAELDTIVFNTFVWMQIFNEFNNRRLDNKLNIFAGIQRNWFFIAINCVMIGGQVLIIFFSGNVFSVTRINGKQWAICLGAAAISLPWAVLIRLIPDSAVHAGWVFCLPFVRLIGRIWGFFARWVLDPIGHLFRNTWRAAKKPFGRSKRRNNAEEEEEEEGEEEYPREKDTPTAPTPLAAPMPAIVVGDDYITPVSPFSKSADIEQGMPPKA</sequence>
<dbReference type="InterPro" id="IPR004014">
    <property type="entry name" value="ATPase_P-typ_cation-transptr_N"/>
</dbReference>
<evidence type="ECO:0000313" key="23">
    <source>
        <dbReference type="EMBL" id="KAK6544497.1"/>
    </source>
</evidence>
<evidence type="ECO:0000313" key="24">
    <source>
        <dbReference type="Proteomes" id="UP001365542"/>
    </source>
</evidence>
<dbReference type="NCBIfam" id="TIGR01517">
    <property type="entry name" value="ATPase-IIB_Ca"/>
    <property type="match status" value="1"/>
</dbReference>
<dbReference type="PANTHER" id="PTHR24093">
    <property type="entry name" value="CATION TRANSPORTING ATPASE"/>
    <property type="match status" value="1"/>
</dbReference>
<evidence type="ECO:0000256" key="19">
    <source>
        <dbReference type="SAM" id="MobiDB-lite"/>
    </source>
</evidence>
<feature type="region of interest" description="Disordered" evidence="19">
    <location>
        <begin position="1"/>
        <end position="44"/>
    </location>
</feature>
<accession>A0AAV9XSI1</accession>
<keyword evidence="7 18" id="KW-0547">Nucleotide-binding</keyword>
<feature type="domain" description="Cation-transporting P-type ATPase C-terminal" evidence="21">
    <location>
        <begin position="942"/>
        <end position="1114"/>
    </location>
</feature>
<name>A0AAV9XSI1_9PEZI</name>
<keyword evidence="5 18" id="KW-0812">Transmembrane</keyword>
<feature type="compositionally biased region" description="Acidic residues" evidence="19">
    <location>
        <begin position="1173"/>
        <end position="1182"/>
    </location>
</feature>
<dbReference type="Gene3D" id="3.40.50.1000">
    <property type="entry name" value="HAD superfamily/HAD-like"/>
    <property type="match status" value="1"/>
</dbReference>
<keyword evidence="8 18" id="KW-0106">Calcium</keyword>
<proteinExistence type="inferred from homology"/>
<dbReference type="InterPro" id="IPR006408">
    <property type="entry name" value="P-type_ATPase_IIB"/>
</dbReference>
<dbReference type="GO" id="GO:0016887">
    <property type="term" value="F:ATP hydrolysis activity"/>
    <property type="evidence" value="ECO:0007669"/>
    <property type="project" value="InterPro"/>
</dbReference>
<dbReference type="Pfam" id="PF00690">
    <property type="entry name" value="Cation_ATPase_N"/>
    <property type="match status" value="1"/>
</dbReference>
<dbReference type="PANTHER" id="PTHR24093:SF346">
    <property type="entry name" value="CALCIUM-TRANSPORTING ATPASE"/>
    <property type="match status" value="1"/>
</dbReference>
<dbReference type="SUPFAM" id="SSF56784">
    <property type="entry name" value="HAD-like"/>
    <property type="match status" value="1"/>
</dbReference>